<evidence type="ECO:0000313" key="3">
    <source>
        <dbReference type="Proteomes" id="UP000547976"/>
    </source>
</evidence>
<protein>
    <submittedName>
        <fullName evidence="2">Uncharacterized protein</fullName>
    </submittedName>
</protein>
<evidence type="ECO:0000313" key="2">
    <source>
        <dbReference type="EMBL" id="KAF5611115.1"/>
    </source>
</evidence>
<organism evidence="2 3">
    <name type="scientific">Gibberella subglutinans</name>
    <name type="common">Fusarium subglutinans</name>
    <dbReference type="NCBI Taxonomy" id="42677"/>
    <lineage>
        <taxon>Eukaryota</taxon>
        <taxon>Fungi</taxon>
        <taxon>Dikarya</taxon>
        <taxon>Ascomycota</taxon>
        <taxon>Pezizomycotina</taxon>
        <taxon>Sordariomycetes</taxon>
        <taxon>Hypocreomycetidae</taxon>
        <taxon>Hypocreales</taxon>
        <taxon>Nectriaceae</taxon>
        <taxon>Fusarium</taxon>
        <taxon>Fusarium fujikuroi species complex</taxon>
    </lineage>
</organism>
<evidence type="ECO:0000256" key="1">
    <source>
        <dbReference type="SAM" id="MobiDB-lite"/>
    </source>
</evidence>
<dbReference type="OrthoDB" id="5015552at2759"/>
<accession>A0A8H5Q920</accession>
<dbReference type="AlphaFoldDB" id="A0A8H5Q920"/>
<sequence>MKAPPLAYQGMLAQDAGYQRGGRHANAQNMKYAKWAYARCIMSHETTSPSTLALQFSHTNYSQLYSVALNKSIQETDSCNFIYDKKKGIKLIFTISWTNDGDDFIFQKEEDAKFWERIVRLCSTVSPLQKRIKTELEGKVFREMLEISEQEWSETWCAAVPAPKPEITPQYQPPLSTATVAEEGTRIRRRVARFGSRFSIRVRFPRFSTKKKKKKKGQNEEMAKETTPAA</sequence>
<dbReference type="EMBL" id="JAAOAV010000023">
    <property type="protein sequence ID" value="KAF5611115.1"/>
    <property type="molecule type" value="Genomic_DNA"/>
</dbReference>
<name>A0A8H5Q920_GIBSU</name>
<keyword evidence="3" id="KW-1185">Reference proteome</keyword>
<dbReference type="Proteomes" id="UP000547976">
    <property type="component" value="Unassembled WGS sequence"/>
</dbReference>
<gene>
    <name evidence="2" type="ORF">FSUBG_2659</name>
</gene>
<dbReference type="RefSeq" id="XP_036541928.1">
    <property type="nucleotide sequence ID" value="XM_036680455.1"/>
</dbReference>
<proteinExistence type="predicted"/>
<dbReference type="GeneID" id="59315173"/>
<feature type="region of interest" description="Disordered" evidence="1">
    <location>
        <begin position="206"/>
        <end position="230"/>
    </location>
</feature>
<reference evidence="2 3" key="1">
    <citation type="submission" date="2020-05" db="EMBL/GenBank/DDBJ databases">
        <title>Identification and distribution of gene clusters putatively required for synthesis of sphingolipid metabolism inhibitors in phylogenetically diverse species of the filamentous fungus Fusarium.</title>
        <authorList>
            <person name="Kim H.-S."/>
            <person name="Busman M."/>
            <person name="Brown D.W."/>
            <person name="Divon H."/>
            <person name="Uhlig S."/>
            <person name="Proctor R.H."/>
        </authorList>
    </citation>
    <scope>NUCLEOTIDE SEQUENCE [LARGE SCALE GENOMIC DNA]</scope>
    <source>
        <strain evidence="2 3">NRRL 66333</strain>
    </source>
</reference>
<comment type="caution">
    <text evidence="2">The sequence shown here is derived from an EMBL/GenBank/DDBJ whole genome shotgun (WGS) entry which is preliminary data.</text>
</comment>